<keyword evidence="4" id="KW-0598">Phosphotransferase system</keyword>
<dbReference type="PROSITE" id="PS51100">
    <property type="entry name" value="PTS_EIIB_TYPE_3"/>
    <property type="match status" value="1"/>
</dbReference>
<dbReference type="Proteomes" id="UP000779508">
    <property type="component" value="Unassembled WGS sequence"/>
</dbReference>
<evidence type="ECO:0000313" key="8">
    <source>
        <dbReference type="Proteomes" id="UP000779508"/>
    </source>
</evidence>
<evidence type="ECO:0000256" key="5">
    <source>
        <dbReference type="PROSITE-ProRule" id="PRU00423"/>
    </source>
</evidence>
<evidence type="ECO:0000313" key="7">
    <source>
        <dbReference type="EMBL" id="MBU5674989.1"/>
    </source>
</evidence>
<dbReference type="EMBL" id="JAHLQK010000001">
    <property type="protein sequence ID" value="MBU5674989.1"/>
    <property type="molecule type" value="Genomic_DNA"/>
</dbReference>
<feature type="domain" description="PTS EIIB type-3" evidence="6">
    <location>
        <begin position="4"/>
        <end position="104"/>
    </location>
</feature>
<dbReference type="PANTHER" id="PTHR34581">
    <property type="entry name" value="PTS SYSTEM N,N'-DIACETYLCHITOBIOSE-SPECIFIC EIIB COMPONENT"/>
    <property type="match status" value="1"/>
</dbReference>
<evidence type="ECO:0000256" key="2">
    <source>
        <dbReference type="ARBA" id="ARBA00022553"/>
    </source>
</evidence>
<feature type="modified residue" description="Phosphocysteine; by EIIA" evidence="5">
    <location>
        <position position="11"/>
    </location>
</feature>
<proteinExistence type="predicted"/>
<keyword evidence="8" id="KW-1185">Reference proteome</keyword>
<dbReference type="CDD" id="cd05564">
    <property type="entry name" value="PTS_IIB_chitobiose_lichenan"/>
    <property type="match status" value="1"/>
</dbReference>
<evidence type="ECO:0000259" key="6">
    <source>
        <dbReference type="PROSITE" id="PS51100"/>
    </source>
</evidence>
<protein>
    <submittedName>
        <fullName evidence="7">PTS sugar transporter subunit IIB</fullName>
    </submittedName>
</protein>
<keyword evidence="1" id="KW-0813">Transport</keyword>
<organism evidence="7 8">
    <name type="scientific">Alkaliphilus flagellatus</name>
    <dbReference type="NCBI Taxonomy" id="2841507"/>
    <lineage>
        <taxon>Bacteria</taxon>
        <taxon>Bacillati</taxon>
        <taxon>Bacillota</taxon>
        <taxon>Clostridia</taxon>
        <taxon>Peptostreptococcales</taxon>
        <taxon>Natronincolaceae</taxon>
        <taxon>Alkaliphilus</taxon>
    </lineage>
</organism>
<dbReference type="InterPro" id="IPR051819">
    <property type="entry name" value="PTS_sugar-specific_EIIB"/>
</dbReference>
<name>A0ABS6FYG7_9FIRM</name>
<evidence type="ECO:0000256" key="1">
    <source>
        <dbReference type="ARBA" id="ARBA00022448"/>
    </source>
</evidence>
<keyword evidence="2" id="KW-0597">Phosphoprotein</keyword>
<evidence type="ECO:0000256" key="4">
    <source>
        <dbReference type="ARBA" id="ARBA00022683"/>
    </source>
</evidence>
<evidence type="ECO:0000256" key="3">
    <source>
        <dbReference type="ARBA" id="ARBA00022597"/>
    </source>
</evidence>
<dbReference type="InterPro" id="IPR003501">
    <property type="entry name" value="PTS_EIIB_2/3"/>
</dbReference>
<gene>
    <name evidence="7" type="ORF">KQI88_00980</name>
</gene>
<sequence length="104" mass="11449">MIVVKRIMLICSGGMSTSLLCTKIQKSAKEKNIEVEVFAVSEAEMKRRLDNVDVILLGPQVRYLLSKIKNDVEGKGIAVDVIESISYGTMNGEAVLKQAMSLME</sequence>
<dbReference type="Pfam" id="PF02302">
    <property type="entry name" value="PTS_IIB"/>
    <property type="match status" value="1"/>
</dbReference>
<reference evidence="7 8" key="1">
    <citation type="submission" date="2021-06" db="EMBL/GenBank/DDBJ databases">
        <authorList>
            <person name="Sun Q."/>
            <person name="Li D."/>
        </authorList>
    </citation>
    <scope>NUCLEOTIDE SEQUENCE [LARGE SCALE GENOMIC DNA]</scope>
    <source>
        <strain evidence="7 8">MSJ-5</strain>
    </source>
</reference>
<dbReference type="RefSeq" id="WP_216414499.1">
    <property type="nucleotide sequence ID" value="NZ_JAHLQK010000001.1"/>
</dbReference>
<comment type="caution">
    <text evidence="7">The sequence shown here is derived from an EMBL/GenBank/DDBJ whole genome shotgun (WGS) entry which is preliminary data.</text>
</comment>
<dbReference type="PANTHER" id="PTHR34581:SF2">
    <property type="entry name" value="PTS SYSTEM N,N'-DIACETYLCHITOBIOSE-SPECIFIC EIIB COMPONENT"/>
    <property type="match status" value="1"/>
</dbReference>
<keyword evidence="3 7" id="KW-0762">Sugar transport</keyword>
<dbReference type="InterPro" id="IPR013012">
    <property type="entry name" value="PTS_EIIB_3"/>
</dbReference>
<accession>A0ABS6FYG7</accession>